<dbReference type="RefSeq" id="WP_275682438.1">
    <property type="nucleotide sequence ID" value="NZ_JAJLJH010000002.1"/>
</dbReference>
<sequence length="195" mass="22057">MTARIPPLDPPYDAKLQSWLDAVMRGARPLRLFTTLARDPRLFEKFSSGSLLDRGHLTLRQREIVIDRTTALCGSEYEWGVHVTMFASKARLDADAIHSLAHGGVDDACWSEEDRDLLRLCDDLHRHCDVDDELWRALRTRFSEGAVLELLLLAGFYRTVSYLTNALRLPLEEGAARFPDRSPPPVGAQRFPSTP</sequence>
<organism evidence="2 3">
    <name type="scientific">Scleromatobacter humisilvae</name>
    <dbReference type="NCBI Taxonomy" id="2897159"/>
    <lineage>
        <taxon>Bacteria</taxon>
        <taxon>Pseudomonadati</taxon>
        <taxon>Pseudomonadota</taxon>
        <taxon>Betaproteobacteria</taxon>
        <taxon>Burkholderiales</taxon>
        <taxon>Sphaerotilaceae</taxon>
        <taxon>Scleromatobacter</taxon>
    </lineage>
</organism>
<dbReference type="SUPFAM" id="SSF69118">
    <property type="entry name" value="AhpD-like"/>
    <property type="match status" value="1"/>
</dbReference>
<dbReference type="Proteomes" id="UP001139353">
    <property type="component" value="Unassembled WGS sequence"/>
</dbReference>
<protein>
    <submittedName>
        <fullName evidence="2">Carboxymuconolactone decarboxylase family protein</fullName>
    </submittedName>
</protein>
<dbReference type="Pfam" id="PF02627">
    <property type="entry name" value="CMD"/>
    <property type="match status" value="1"/>
</dbReference>
<evidence type="ECO:0000313" key="2">
    <source>
        <dbReference type="EMBL" id="MCK9686414.1"/>
    </source>
</evidence>
<proteinExistence type="predicted"/>
<comment type="caution">
    <text evidence="2">The sequence shown here is derived from an EMBL/GenBank/DDBJ whole genome shotgun (WGS) entry which is preliminary data.</text>
</comment>
<dbReference type="GO" id="GO:0051920">
    <property type="term" value="F:peroxiredoxin activity"/>
    <property type="evidence" value="ECO:0007669"/>
    <property type="project" value="InterPro"/>
</dbReference>
<dbReference type="InterPro" id="IPR003779">
    <property type="entry name" value="CMD-like"/>
</dbReference>
<dbReference type="PANTHER" id="PTHR34846:SF5">
    <property type="entry name" value="CARBOXYMUCONOLACTONE DECARBOXYLASE-LIKE DOMAIN-CONTAINING PROTEIN"/>
    <property type="match status" value="1"/>
</dbReference>
<dbReference type="Gene3D" id="1.20.1290.10">
    <property type="entry name" value="AhpD-like"/>
    <property type="match status" value="1"/>
</dbReference>
<accession>A0A9X1YHH2</accession>
<dbReference type="AlphaFoldDB" id="A0A9X1YHH2"/>
<dbReference type="EMBL" id="JAJLJH010000002">
    <property type="protein sequence ID" value="MCK9686414.1"/>
    <property type="molecule type" value="Genomic_DNA"/>
</dbReference>
<evidence type="ECO:0000259" key="1">
    <source>
        <dbReference type="Pfam" id="PF02627"/>
    </source>
</evidence>
<name>A0A9X1YHH2_9BURK</name>
<gene>
    <name evidence="2" type="ORF">LPC04_11920</name>
</gene>
<dbReference type="InterPro" id="IPR029032">
    <property type="entry name" value="AhpD-like"/>
</dbReference>
<feature type="domain" description="Carboxymuconolactone decarboxylase-like" evidence="1">
    <location>
        <begin position="41"/>
        <end position="113"/>
    </location>
</feature>
<reference evidence="2" key="1">
    <citation type="submission" date="2021-11" db="EMBL/GenBank/DDBJ databases">
        <title>BS-T2-15 a new species belonging to the Comamonadaceae family isolated from the soil of a French oak forest.</title>
        <authorList>
            <person name="Mieszkin S."/>
            <person name="Alain K."/>
        </authorList>
    </citation>
    <scope>NUCLEOTIDE SEQUENCE</scope>
    <source>
        <strain evidence="2">BS-T2-15</strain>
    </source>
</reference>
<evidence type="ECO:0000313" key="3">
    <source>
        <dbReference type="Proteomes" id="UP001139353"/>
    </source>
</evidence>
<keyword evidence="3" id="KW-1185">Reference proteome</keyword>
<dbReference type="PANTHER" id="PTHR34846">
    <property type="entry name" value="4-CARBOXYMUCONOLACTONE DECARBOXYLASE FAMILY PROTEIN (AFU_ORTHOLOGUE AFUA_6G11590)"/>
    <property type="match status" value="1"/>
</dbReference>